<evidence type="ECO:0000313" key="11">
    <source>
        <dbReference type="Proteomes" id="UP000192934"/>
    </source>
</evidence>
<comment type="similarity">
    <text evidence="2">Belongs to the CPA3 antiporters (TC 2.A.63) subunit D family.</text>
</comment>
<organism evidence="10 11">
    <name type="scientific">Allosphingosinicella indica</name>
    <dbReference type="NCBI Taxonomy" id="941907"/>
    <lineage>
        <taxon>Bacteria</taxon>
        <taxon>Pseudomonadati</taxon>
        <taxon>Pseudomonadota</taxon>
        <taxon>Alphaproteobacteria</taxon>
        <taxon>Sphingomonadales</taxon>
        <taxon>Sphingomonadaceae</taxon>
        <taxon>Allosphingosinicella</taxon>
    </lineage>
</organism>
<feature type="domain" description="NADH:quinone oxidoreductase/Mrp antiporter transmembrane" evidence="9">
    <location>
        <begin position="130"/>
        <end position="426"/>
    </location>
</feature>
<feature type="transmembrane region" description="Helical" evidence="8">
    <location>
        <begin position="165"/>
        <end position="186"/>
    </location>
</feature>
<dbReference type="GO" id="GO:0008137">
    <property type="term" value="F:NADH dehydrogenase (ubiquinone) activity"/>
    <property type="evidence" value="ECO:0007669"/>
    <property type="project" value="InterPro"/>
</dbReference>
<evidence type="ECO:0000256" key="3">
    <source>
        <dbReference type="ARBA" id="ARBA00022475"/>
    </source>
</evidence>
<dbReference type="PANTHER" id="PTHR42703:SF1">
    <property type="entry name" value="NA(+)_H(+) ANTIPORTER SUBUNIT D1"/>
    <property type="match status" value="1"/>
</dbReference>
<feature type="transmembrane region" description="Helical" evidence="8">
    <location>
        <begin position="110"/>
        <end position="129"/>
    </location>
</feature>
<dbReference type="InterPro" id="IPR050586">
    <property type="entry name" value="CPA3_Na-H_Antiporter_D"/>
</dbReference>
<evidence type="ECO:0000256" key="1">
    <source>
        <dbReference type="ARBA" id="ARBA00004651"/>
    </source>
</evidence>
<evidence type="ECO:0000256" key="7">
    <source>
        <dbReference type="RuleBase" id="RU000320"/>
    </source>
</evidence>
<dbReference type="EMBL" id="LT840185">
    <property type="protein sequence ID" value="SMF67831.1"/>
    <property type="molecule type" value="Genomic_DNA"/>
</dbReference>
<protein>
    <submittedName>
        <fullName evidence="10">Multisubunit sodium/proton antiporter, MrpD subunit</fullName>
    </submittedName>
</protein>
<reference evidence="11" key="1">
    <citation type="submission" date="2017-04" db="EMBL/GenBank/DDBJ databases">
        <authorList>
            <person name="Varghese N."/>
            <person name="Submissions S."/>
        </authorList>
    </citation>
    <scope>NUCLEOTIDE SEQUENCE [LARGE SCALE GENOMIC DNA]</scope>
    <source>
        <strain evidence="11">Dd16</strain>
    </source>
</reference>
<evidence type="ECO:0000256" key="4">
    <source>
        <dbReference type="ARBA" id="ARBA00022692"/>
    </source>
</evidence>
<evidence type="ECO:0000256" key="5">
    <source>
        <dbReference type="ARBA" id="ARBA00022989"/>
    </source>
</evidence>
<feature type="transmembrane region" description="Helical" evidence="8">
    <location>
        <begin position="307"/>
        <end position="327"/>
    </location>
</feature>
<dbReference type="InterPro" id="IPR001750">
    <property type="entry name" value="ND/Mrp_TM"/>
</dbReference>
<keyword evidence="6 8" id="KW-0472">Membrane</keyword>
<feature type="transmembrane region" description="Helical" evidence="8">
    <location>
        <begin position="74"/>
        <end position="98"/>
    </location>
</feature>
<dbReference type="Proteomes" id="UP000192934">
    <property type="component" value="Chromosome I"/>
</dbReference>
<proteinExistence type="inferred from homology"/>
<dbReference type="GO" id="GO:0005886">
    <property type="term" value="C:plasma membrane"/>
    <property type="evidence" value="ECO:0007669"/>
    <property type="project" value="UniProtKB-SubCell"/>
</dbReference>
<comment type="subcellular location">
    <subcellularLocation>
        <location evidence="1">Cell membrane</location>
        <topology evidence="1">Multi-pass membrane protein</topology>
    </subcellularLocation>
    <subcellularLocation>
        <location evidence="7">Membrane</location>
        <topology evidence="7">Multi-pass membrane protein</topology>
    </subcellularLocation>
</comment>
<feature type="transmembrane region" description="Helical" evidence="8">
    <location>
        <begin position="206"/>
        <end position="233"/>
    </location>
</feature>
<keyword evidence="5 8" id="KW-1133">Transmembrane helix</keyword>
<evidence type="ECO:0000256" key="8">
    <source>
        <dbReference type="SAM" id="Phobius"/>
    </source>
</evidence>
<evidence type="ECO:0000313" key="10">
    <source>
        <dbReference type="EMBL" id="SMF67831.1"/>
    </source>
</evidence>
<accession>A0A1X7GCR2</accession>
<dbReference type="PANTHER" id="PTHR42703">
    <property type="entry name" value="NADH DEHYDROGENASE"/>
    <property type="match status" value="1"/>
</dbReference>
<keyword evidence="4 7" id="KW-0812">Transmembrane</keyword>
<feature type="transmembrane region" description="Helical" evidence="8">
    <location>
        <begin position="135"/>
        <end position="153"/>
    </location>
</feature>
<dbReference type="InterPro" id="IPR003918">
    <property type="entry name" value="NADH_UbQ_OxRdtase"/>
</dbReference>
<feature type="transmembrane region" description="Helical" evidence="8">
    <location>
        <begin position="333"/>
        <end position="355"/>
    </location>
</feature>
<gene>
    <name evidence="10" type="ORF">SAMN06295910_1562</name>
</gene>
<dbReference type="GO" id="GO:0042773">
    <property type="term" value="P:ATP synthesis coupled electron transport"/>
    <property type="evidence" value="ECO:0007669"/>
    <property type="project" value="InterPro"/>
</dbReference>
<feature type="transmembrane region" description="Helical" evidence="8">
    <location>
        <begin position="282"/>
        <end position="300"/>
    </location>
</feature>
<feature type="transmembrane region" description="Helical" evidence="8">
    <location>
        <begin position="254"/>
        <end position="276"/>
    </location>
</feature>
<sequence>MADAWLLVAPVVVPLLAAAAAILLRHRPRASEALTLATLAASFALSIALLQRAMDGGTLAATVFGGWPQGFGVSFAARMPGAVLVATTLLIALAVAIYSHAAIGGRRRHGGHDALLLAMVGAVNGAFLTGDLFNLYVWFELALLAAIGLISLDRRQMQIGAAMRYATFGIVGATAILAGIGILYGATGTLDLATLAARLAPAPPTIATAAAAALLLGGLALKSGLAPVHVWLPSSYGPAPISASGLFAGLLTKMGFYALLLIFAGVFAVGAGGIGARHIAPLFGWIAGATMLLCSIAALAQNDMRRLLAYHIVAQVGYMMAGLATGTREGVEAAVFAMVHSMIVQTNLFLGAGAIHRATGSWLLSTTGGMLRANPLFGFVFAVPMLSLAGIPPFSGFWAKMLVFRAAIDAGDYALLAAAILAAVLTIFSVAIFWSAACWKELPDRPAKRLPPSMLAGMALLSLATLAIGLYPGWLHEAAQLSAGALARMGVFA</sequence>
<keyword evidence="3" id="KW-1003">Cell membrane</keyword>
<keyword evidence="11" id="KW-1185">Reference proteome</keyword>
<evidence type="ECO:0000256" key="6">
    <source>
        <dbReference type="ARBA" id="ARBA00023136"/>
    </source>
</evidence>
<feature type="transmembrane region" description="Helical" evidence="8">
    <location>
        <begin position="36"/>
        <end position="54"/>
    </location>
</feature>
<dbReference type="AlphaFoldDB" id="A0A1X7GCR2"/>
<feature type="transmembrane region" description="Helical" evidence="8">
    <location>
        <begin position="414"/>
        <end position="434"/>
    </location>
</feature>
<dbReference type="STRING" id="941907.SAMN06295910_1562"/>
<dbReference type="RefSeq" id="WP_172840841.1">
    <property type="nucleotide sequence ID" value="NZ_LT840185.1"/>
</dbReference>
<feature type="transmembrane region" description="Helical" evidence="8">
    <location>
        <begin position="6"/>
        <end position="24"/>
    </location>
</feature>
<dbReference type="Pfam" id="PF00361">
    <property type="entry name" value="Proton_antipo_M"/>
    <property type="match status" value="1"/>
</dbReference>
<feature type="transmembrane region" description="Helical" evidence="8">
    <location>
        <begin position="455"/>
        <end position="474"/>
    </location>
</feature>
<name>A0A1X7GCR2_9SPHN</name>
<dbReference type="PRINTS" id="PR01437">
    <property type="entry name" value="NUOXDRDTASE4"/>
</dbReference>
<feature type="transmembrane region" description="Helical" evidence="8">
    <location>
        <begin position="376"/>
        <end position="394"/>
    </location>
</feature>
<evidence type="ECO:0000259" key="9">
    <source>
        <dbReference type="Pfam" id="PF00361"/>
    </source>
</evidence>
<evidence type="ECO:0000256" key="2">
    <source>
        <dbReference type="ARBA" id="ARBA00005346"/>
    </source>
</evidence>